<dbReference type="Proteomes" id="UP000179275">
    <property type="component" value="Unassembled WGS sequence"/>
</dbReference>
<dbReference type="AlphaFoldDB" id="A0A1F6W3I7"/>
<sequence length="141" mass="16591">MQGNYFQSSSDYDEWRKTIPYTDEDIAVALESFAKEHPSRVLQASYKLYAEQVRGGKLMPRHYHVALDVLIKTCALCGRKALYRYGDSGRCSEHRLVMPKDYKLEQKMVDRKNALFGQEKLRREKGDFQRRAHHKARGQRH</sequence>
<name>A0A1F6W3I7_9BACT</name>
<evidence type="ECO:0000313" key="2">
    <source>
        <dbReference type="Proteomes" id="UP000179275"/>
    </source>
</evidence>
<dbReference type="STRING" id="1801756.A3C67_00040"/>
<accession>A0A1F6W3I7</accession>
<protein>
    <submittedName>
        <fullName evidence="1">Uncharacterized protein</fullName>
    </submittedName>
</protein>
<comment type="caution">
    <text evidence="1">The sequence shown here is derived from an EMBL/GenBank/DDBJ whole genome shotgun (WGS) entry which is preliminary data.</text>
</comment>
<organism evidence="1 2">
    <name type="scientific">Candidatus Nomurabacteria bacterium RIFCSPHIGHO2_02_FULL_42_19</name>
    <dbReference type="NCBI Taxonomy" id="1801756"/>
    <lineage>
        <taxon>Bacteria</taxon>
        <taxon>Candidatus Nomuraibacteriota</taxon>
    </lineage>
</organism>
<evidence type="ECO:0000313" key="1">
    <source>
        <dbReference type="EMBL" id="OGI76483.1"/>
    </source>
</evidence>
<proteinExistence type="predicted"/>
<reference evidence="1 2" key="1">
    <citation type="journal article" date="2016" name="Nat. Commun.">
        <title>Thousands of microbial genomes shed light on interconnected biogeochemical processes in an aquifer system.</title>
        <authorList>
            <person name="Anantharaman K."/>
            <person name="Brown C.T."/>
            <person name="Hug L.A."/>
            <person name="Sharon I."/>
            <person name="Castelle C.J."/>
            <person name="Probst A.J."/>
            <person name="Thomas B.C."/>
            <person name="Singh A."/>
            <person name="Wilkins M.J."/>
            <person name="Karaoz U."/>
            <person name="Brodie E.L."/>
            <person name="Williams K.H."/>
            <person name="Hubbard S.S."/>
            <person name="Banfield J.F."/>
        </authorList>
    </citation>
    <scope>NUCLEOTIDE SEQUENCE [LARGE SCALE GENOMIC DNA]</scope>
</reference>
<dbReference type="EMBL" id="MFUG01000002">
    <property type="protein sequence ID" value="OGI76483.1"/>
    <property type="molecule type" value="Genomic_DNA"/>
</dbReference>
<gene>
    <name evidence="1" type="ORF">A3C67_00040</name>
</gene>